<feature type="compositionally biased region" description="Basic and acidic residues" evidence="2">
    <location>
        <begin position="11"/>
        <end position="25"/>
    </location>
</feature>
<dbReference type="Pfam" id="PF18912">
    <property type="entry name" value="DZR_2"/>
    <property type="match status" value="1"/>
</dbReference>
<dbReference type="AlphaFoldDB" id="A0A369NW49"/>
<dbReference type="PANTHER" id="PTHR47505">
    <property type="entry name" value="DNA UTILIZATION PROTEIN YHGH"/>
    <property type="match status" value="1"/>
</dbReference>
<reference evidence="5 6" key="1">
    <citation type="journal article" date="2018" name="Elife">
        <title>Discovery and characterization of a prevalent human gut bacterial enzyme sufficient for the inactivation of a family of plant toxins.</title>
        <authorList>
            <person name="Koppel N."/>
            <person name="Bisanz J.E."/>
            <person name="Pandelia M.E."/>
            <person name="Turnbaugh P.J."/>
            <person name="Balskus E.P."/>
        </authorList>
    </citation>
    <scope>NUCLEOTIDE SEQUENCE [LARGE SCALE GENOMIC DNA]</scope>
    <source>
        <strain evidence="5 6">OB21 GAM 11</strain>
    </source>
</reference>
<feature type="region of interest" description="Disordered" evidence="2">
    <location>
        <begin position="1"/>
        <end position="29"/>
    </location>
</feature>
<sequence>MKPMKGQMALFDERTPAKSRREGAAAKHAAPSRRLRADWRAARDFAADMVAETLYPTRCAVCDKPGAVLCGSCAAALPYIDALTACPRCGAPFGVVQCSECTSVLMEPFGYKEPPYDEMASALVLTEAVRRIVTVYKDQNERGLARPMAQIMARYLPPRWMGAAPVVTFVPATAAARRRRGFDHAEHLARELSFIAGLDFAPLLVAARSRDQRKLGRTGRIGNMRHSLTALAGASMPAAVIVVDDVCTTGATLFAATEALRTAGAKIVWCLTFART</sequence>
<comment type="similarity">
    <text evidence="1">Belongs to the ComF/GntX family.</text>
</comment>
<proteinExistence type="inferred from homology"/>
<comment type="caution">
    <text evidence="5">The sequence shown here is derived from an EMBL/GenBank/DDBJ whole genome shotgun (WGS) entry which is preliminary data.</text>
</comment>
<feature type="domain" description="Phosphoribosyltransferase" evidence="3">
    <location>
        <begin position="179"/>
        <end position="274"/>
    </location>
</feature>
<organism evidence="5 6">
    <name type="scientific">Adlercreutzia equolifaciens subsp. celatus</name>
    <dbReference type="NCBI Taxonomy" id="394340"/>
    <lineage>
        <taxon>Bacteria</taxon>
        <taxon>Bacillati</taxon>
        <taxon>Actinomycetota</taxon>
        <taxon>Coriobacteriia</taxon>
        <taxon>Eggerthellales</taxon>
        <taxon>Eggerthellaceae</taxon>
        <taxon>Adlercreutzia</taxon>
    </lineage>
</organism>
<dbReference type="RefSeq" id="WP_114539733.1">
    <property type="nucleotide sequence ID" value="NZ_QVPV01000030.1"/>
</dbReference>
<dbReference type="Pfam" id="PF00156">
    <property type="entry name" value="Pribosyltran"/>
    <property type="match status" value="1"/>
</dbReference>
<evidence type="ECO:0000256" key="1">
    <source>
        <dbReference type="ARBA" id="ARBA00008007"/>
    </source>
</evidence>
<dbReference type="InterPro" id="IPR000836">
    <property type="entry name" value="PRTase_dom"/>
</dbReference>
<dbReference type="InterPro" id="IPR029057">
    <property type="entry name" value="PRTase-like"/>
</dbReference>
<accession>A0A369NW49</accession>
<evidence type="ECO:0000313" key="5">
    <source>
        <dbReference type="EMBL" id="RDC42465.1"/>
    </source>
</evidence>
<dbReference type="InterPro" id="IPR044005">
    <property type="entry name" value="DZR_2"/>
</dbReference>
<dbReference type="Gene3D" id="3.40.50.2020">
    <property type="match status" value="1"/>
</dbReference>
<dbReference type="PANTHER" id="PTHR47505:SF1">
    <property type="entry name" value="DNA UTILIZATION PROTEIN YHGH"/>
    <property type="match status" value="1"/>
</dbReference>
<dbReference type="Proteomes" id="UP000253805">
    <property type="component" value="Unassembled WGS sequence"/>
</dbReference>
<evidence type="ECO:0000313" key="6">
    <source>
        <dbReference type="Proteomes" id="UP000253805"/>
    </source>
</evidence>
<dbReference type="EMBL" id="PPUT01000028">
    <property type="protein sequence ID" value="RDC42465.1"/>
    <property type="molecule type" value="Genomic_DNA"/>
</dbReference>
<evidence type="ECO:0000259" key="4">
    <source>
        <dbReference type="Pfam" id="PF18912"/>
    </source>
</evidence>
<dbReference type="SUPFAM" id="SSF53271">
    <property type="entry name" value="PRTase-like"/>
    <property type="match status" value="1"/>
</dbReference>
<name>A0A369NW49_9ACTN</name>
<protein>
    <submittedName>
        <fullName evidence="5">ComF family protein</fullName>
    </submittedName>
</protein>
<feature type="domain" description="Double zinc ribbon" evidence="4">
    <location>
        <begin position="51"/>
        <end position="101"/>
    </location>
</feature>
<evidence type="ECO:0000259" key="3">
    <source>
        <dbReference type="Pfam" id="PF00156"/>
    </source>
</evidence>
<gene>
    <name evidence="5" type="ORF">C1850_09670</name>
</gene>
<dbReference type="CDD" id="cd06223">
    <property type="entry name" value="PRTases_typeI"/>
    <property type="match status" value="1"/>
</dbReference>
<evidence type="ECO:0000256" key="2">
    <source>
        <dbReference type="SAM" id="MobiDB-lite"/>
    </source>
</evidence>
<dbReference type="InterPro" id="IPR051910">
    <property type="entry name" value="ComF/GntX_DNA_util-trans"/>
</dbReference>